<evidence type="ECO:0000259" key="2">
    <source>
        <dbReference type="Pfam" id="PF05193"/>
    </source>
</evidence>
<comment type="caution">
    <text evidence="3">The sequence shown here is derived from an EMBL/GenBank/DDBJ whole genome shotgun (WGS) entry which is preliminary data.</text>
</comment>
<dbReference type="OrthoDB" id="9811314at2"/>
<dbReference type="SUPFAM" id="SSF63411">
    <property type="entry name" value="LuxS/MPP-like metallohydrolase"/>
    <property type="match status" value="2"/>
</dbReference>
<dbReference type="Proteomes" id="UP000295008">
    <property type="component" value="Unassembled WGS sequence"/>
</dbReference>
<gene>
    <name evidence="3" type="ORF">EDC14_100598</name>
</gene>
<feature type="signal peptide" evidence="1">
    <location>
        <begin position="1"/>
        <end position="25"/>
    </location>
</feature>
<keyword evidence="1" id="KW-0732">Signal</keyword>
<feature type="domain" description="Peptidase M16 C-terminal" evidence="2">
    <location>
        <begin position="182"/>
        <end position="355"/>
    </location>
</feature>
<name>A0A4R1S243_HYDET</name>
<evidence type="ECO:0000313" key="4">
    <source>
        <dbReference type="Proteomes" id="UP000295008"/>
    </source>
</evidence>
<evidence type="ECO:0000256" key="1">
    <source>
        <dbReference type="SAM" id="SignalP"/>
    </source>
</evidence>
<dbReference type="GO" id="GO:0046872">
    <property type="term" value="F:metal ion binding"/>
    <property type="evidence" value="ECO:0007669"/>
    <property type="project" value="InterPro"/>
</dbReference>
<protein>
    <submittedName>
        <fullName evidence="3">Putative Zn-dependent peptidase</fullName>
    </submittedName>
</protein>
<accession>A0A4R1S243</accession>
<dbReference type="InterPro" id="IPR007863">
    <property type="entry name" value="Peptidase_M16_C"/>
</dbReference>
<evidence type="ECO:0000313" key="3">
    <source>
        <dbReference type="EMBL" id="TCL73236.1"/>
    </source>
</evidence>
<dbReference type="InterPro" id="IPR011249">
    <property type="entry name" value="Metalloenz_LuxS/M16"/>
</dbReference>
<dbReference type="Gene3D" id="3.30.830.10">
    <property type="entry name" value="Metalloenzyme, LuxS/M16 peptidase-like"/>
    <property type="match status" value="2"/>
</dbReference>
<proteinExistence type="predicted"/>
<organism evidence="3 4">
    <name type="scientific">Hydrogenispora ethanolica</name>
    <dbReference type="NCBI Taxonomy" id="1082276"/>
    <lineage>
        <taxon>Bacteria</taxon>
        <taxon>Bacillati</taxon>
        <taxon>Bacillota</taxon>
        <taxon>Hydrogenispora</taxon>
    </lineage>
</organism>
<dbReference type="EMBL" id="SLUN01000005">
    <property type="protein sequence ID" value="TCL73236.1"/>
    <property type="molecule type" value="Genomic_DNA"/>
</dbReference>
<dbReference type="AlphaFoldDB" id="A0A4R1S243"/>
<sequence length="428" mass="48126">MMFKKNWLVLAFLLVLAILPVGAAAAESQIERTTVSGMTILLEQTPSEVVEIALLLKSGSGLDPAGRKGAAQIMNNLVMLRLNYGGSGKGLGDVAVETQPDYTLIRIRTTAAKAGDALNEIKALLSYPLYSYDVIADLKKLYAVDLKALPALTKSYYEFNREFYGADHAYNNELVPEALAKVSGTDVYQWYRRTYQPGNALLSISGGYDKSLAEVEKLFANLRTEPVDHRLFIDPVVIPKTRRLDRVDPNGRVTSVTIGFSGPRLQDPEFPAFRIIAYYLEEYQHYFQELRVKQALFYTSQVMYDYLEKPKAPAIVFVTMTDRESLPKVEAETLRIIRELATEGIPQAEIGKVVAAIRAEMEARRKDGKGLALRNLLSFYLESRLVYDDQLLPRLERVTTAEIQKAAAKYLQNYIRVAYIPEQPAENF</sequence>
<reference evidence="3 4" key="1">
    <citation type="submission" date="2019-03" db="EMBL/GenBank/DDBJ databases">
        <title>Genomic Encyclopedia of Type Strains, Phase IV (KMG-IV): sequencing the most valuable type-strain genomes for metagenomic binning, comparative biology and taxonomic classification.</title>
        <authorList>
            <person name="Goeker M."/>
        </authorList>
    </citation>
    <scope>NUCLEOTIDE SEQUENCE [LARGE SCALE GENOMIC DNA]</scope>
    <source>
        <strain evidence="3 4">LX-B</strain>
    </source>
</reference>
<keyword evidence="4" id="KW-1185">Reference proteome</keyword>
<dbReference type="Pfam" id="PF05193">
    <property type="entry name" value="Peptidase_M16_C"/>
    <property type="match status" value="1"/>
</dbReference>
<feature type="chain" id="PRO_5020544708" evidence="1">
    <location>
        <begin position="26"/>
        <end position="428"/>
    </location>
</feature>